<accession>A0A5E4R0D1</accession>
<keyword evidence="1" id="KW-0444">Lipid biosynthesis</keyword>
<name>A0A5E4R0D1_9NEOP</name>
<dbReference type="AlphaFoldDB" id="A0A5E4R0D1"/>
<feature type="domain" description="Thioester reductase (TE)" evidence="2">
    <location>
        <begin position="23"/>
        <end position="92"/>
    </location>
</feature>
<dbReference type="Proteomes" id="UP000324832">
    <property type="component" value="Unassembled WGS sequence"/>
</dbReference>
<dbReference type="GO" id="GO:0080019">
    <property type="term" value="F:alcohol-forming very long-chain fatty acyl-CoA reductase activity"/>
    <property type="evidence" value="ECO:0007669"/>
    <property type="project" value="InterPro"/>
</dbReference>
<keyword evidence="1" id="KW-0443">Lipid metabolism</keyword>
<dbReference type="PANTHER" id="PTHR11011:SF116">
    <property type="entry name" value="FATTY ACYL-COA REDUCTASE CG5065-RELATED"/>
    <property type="match status" value="1"/>
</dbReference>
<protein>
    <recommendedName>
        <fullName evidence="1">Fatty acyl-CoA reductase</fullName>
        <ecNumber evidence="1">1.2.1.84</ecNumber>
    </recommendedName>
</protein>
<dbReference type="Gene3D" id="3.40.50.720">
    <property type="entry name" value="NAD(P)-binding Rossmann-like Domain"/>
    <property type="match status" value="1"/>
</dbReference>
<dbReference type="EMBL" id="FZQP02006188">
    <property type="protein sequence ID" value="VVD02623.1"/>
    <property type="molecule type" value="Genomic_DNA"/>
</dbReference>
<dbReference type="GO" id="GO:0035336">
    <property type="term" value="P:long-chain fatty-acyl-CoA metabolic process"/>
    <property type="evidence" value="ECO:0007669"/>
    <property type="project" value="TreeGrafter"/>
</dbReference>
<proteinExistence type="inferred from homology"/>
<comment type="catalytic activity">
    <reaction evidence="1">
        <text>a long-chain fatty acyl-CoA + 2 NADPH + 2 H(+) = a long-chain primary fatty alcohol + 2 NADP(+) + CoA</text>
        <dbReference type="Rhea" id="RHEA:52716"/>
        <dbReference type="ChEBI" id="CHEBI:15378"/>
        <dbReference type="ChEBI" id="CHEBI:57287"/>
        <dbReference type="ChEBI" id="CHEBI:57783"/>
        <dbReference type="ChEBI" id="CHEBI:58349"/>
        <dbReference type="ChEBI" id="CHEBI:77396"/>
        <dbReference type="ChEBI" id="CHEBI:83139"/>
        <dbReference type="EC" id="1.2.1.84"/>
    </reaction>
</comment>
<evidence type="ECO:0000313" key="4">
    <source>
        <dbReference type="Proteomes" id="UP000324832"/>
    </source>
</evidence>
<gene>
    <name evidence="3" type="ORF">LSINAPIS_LOCUS12796</name>
</gene>
<dbReference type="InterPro" id="IPR013120">
    <property type="entry name" value="FAR_NAD-bd"/>
</dbReference>
<reference evidence="3 4" key="1">
    <citation type="submission" date="2017-07" db="EMBL/GenBank/DDBJ databases">
        <authorList>
            <person name="Talla V."/>
            <person name="Backstrom N."/>
        </authorList>
    </citation>
    <scope>NUCLEOTIDE SEQUENCE [LARGE SCALE GENOMIC DNA]</scope>
</reference>
<dbReference type="EC" id="1.2.1.84" evidence="1"/>
<evidence type="ECO:0000256" key="1">
    <source>
        <dbReference type="RuleBase" id="RU363097"/>
    </source>
</evidence>
<keyword evidence="4" id="KW-1185">Reference proteome</keyword>
<evidence type="ECO:0000313" key="3">
    <source>
        <dbReference type="EMBL" id="VVD02623.1"/>
    </source>
</evidence>
<dbReference type="GO" id="GO:0005777">
    <property type="term" value="C:peroxisome"/>
    <property type="evidence" value="ECO:0007669"/>
    <property type="project" value="TreeGrafter"/>
</dbReference>
<evidence type="ECO:0000259" key="2">
    <source>
        <dbReference type="Pfam" id="PF07993"/>
    </source>
</evidence>
<keyword evidence="1" id="KW-0560">Oxidoreductase</keyword>
<keyword evidence="1" id="KW-0521">NADP</keyword>
<comment type="function">
    <text evidence="1">Catalyzes the reduction of fatty acyl-CoA to fatty alcohols.</text>
</comment>
<sequence length="103" mass="11615">MSRSLPSSRLHSCVGVLRREVGVLVEKLLRSCPKIKNIYLLMRPKRGQDVTSRLSELIQSPLFETLRRDRPQELNKIVPIVGDITDPELGVRSIPLGGNSEVR</sequence>
<dbReference type="InterPro" id="IPR026055">
    <property type="entry name" value="FAR"/>
</dbReference>
<dbReference type="Pfam" id="PF07993">
    <property type="entry name" value="NAD_binding_4"/>
    <property type="match status" value="1"/>
</dbReference>
<organism evidence="3 4">
    <name type="scientific">Leptidea sinapis</name>
    <dbReference type="NCBI Taxonomy" id="189913"/>
    <lineage>
        <taxon>Eukaryota</taxon>
        <taxon>Metazoa</taxon>
        <taxon>Ecdysozoa</taxon>
        <taxon>Arthropoda</taxon>
        <taxon>Hexapoda</taxon>
        <taxon>Insecta</taxon>
        <taxon>Pterygota</taxon>
        <taxon>Neoptera</taxon>
        <taxon>Endopterygota</taxon>
        <taxon>Lepidoptera</taxon>
        <taxon>Glossata</taxon>
        <taxon>Ditrysia</taxon>
        <taxon>Papilionoidea</taxon>
        <taxon>Pieridae</taxon>
        <taxon>Dismorphiinae</taxon>
        <taxon>Leptidea</taxon>
    </lineage>
</organism>
<dbReference type="GO" id="GO:0102965">
    <property type="term" value="F:alcohol-forming long-chain fatty acyl-CoA reductase activity"/>
    <property type="evidence" value="ECO:0007669"/>
    <property type="project" value="UniProtKB-EC"/>
</dbReference>
<dbReference type="PANTHER" id="PTHR11011">
    <property type="entry name" value="MALE STERILITY PROTEIN 2-RELATED"/>
    <property type="match status" value="1"/>
</dbReference>
<comment type="similarity">
    <text evidence="1">Belongs to the fatty acyl-CoA reductase family.</text>
</comment>